<proteinExistence type="predicted"/>
<protein>
    <submittedName>
        <fullName evidence="1">Uncharacterized protein</fullName>
    </submittedName>
</protein>
<evidence type="ECO:0000313" key="1">
    <source>
        <dbReference type="EMBL" id="SOU92009.1"/>
    </source>
</evidence>
<reference evidence="1" key="1">
    <citation type="submission" date="2017-12" db="EMBL/GenBank/DDBJ databases">
        <authorList>
            <consortium name="SysMetEx"/>
        </authorList>
    </citation>
    <scope>NUCLEOTIDE SEQUENCE</scope>
    <source>
        <strain evidence="1">Pb_238</strain>
    </source>
</reference>
<gene>
    <name evidence="1" type="ORF">LFTS_00631</name>
</gene>
<dbReference type="AlphaFoldDB" id="A0A2I2ME73"/>
<dbReference type="EMBL" id="LT966316">
    <property type="protein sequence ID" value="SOU92009.1"/>
    <property type="molecule type" value="Genomic_DNA"/>
</dbReference>
<organism evidence="1">
    <name type="scientific">Leptospirillum ferriphilum</name>
    <dbReference type="NCBI Taxonomy" id="178606"/>
    <lineage>
        <taxon>Bacteria</taxon>
        <taxon>Pseudomonadati</taxon>
        <taxon>Nitrospirota</taxon>
        <taxon>Nitrospiria</taxon>
        <taxon>Nitrospirales</taxon>
        <taxon>Nitrospiraceae</taxon>
        <taxon>Leptospirillum</taxon>
    </lineage>
</organism>
<accession>A0A2I2ME73</accession>
<sequence>MPLSQAERDRKRLEKLKQAGGRNVLLRLRREETAALDFLSRYHGLGKGEMVAKLITEENRRISALIMSDPEARARFARTPPPDQKQN</sequence>
<dbReference type="RefSeq" id="WP_036081707.1">
    <property type="nucleotide sequence ID" value="NZ_JPGK01000003.1"/>
</dbReference>
<name>A0A2I2ME73_9BACT</name>